<gene>
    <name evidence="2" type="ORF">SAMN05661012_06239</name>
    <name evidence="3" type="ORF">SR876_17915</name>
</gene>
<organism evidence="2 4">
    <name type="scientific">Chitinophaga sancti</name>
    <dbReference type="NCBI Taxonomy" id="1004"/>
    <lineage>
        <taxon>Bacteria</taxon>
        <taxon>Pseudomonadati</taxon>
        <taxon>Bacteroidota</taxon>
        <taxon>Chitinophagia</taxon>
        <taxon>Chitinophagales</taxon>
        <taxon>Chitinophagaceae</taxon>
        <taxon>Chitinophaga</taxon>
    </lineage>
</organism>
<name>A0A1K1SVY3_9BACT</name>
<reference evidence="3 5" key="2">
    <citation type="submission" date="2023-11" db="EMBL/GenBank/DDBJ databases">
        <title>MicrobeMod: A computational toolkit for identifying prokaryotic methylation and restriction-modification with nanopore sequencing.</title>
        <authorList>
            <person name="Crits-Christoph A."/>
            <person name="Kang S.C."/>
            <person name="Lee H."/>
            <person name="Ostrov N."/>
        </authorList>
    </citation>
    <scope>NUCLEOTIDE SEQUENCE [LARGE SCALE GENOMIC DNA]</scope>
    <source>
        <strain evidence="3 5">ATCC 23090</strain>
    </source>
</reference>
<evidence type="ECO:0000313" key="2">
    <source>
        <dbReference type="EMBL" id="SFW88388.1"/>
    </source>
</evidence>
<feature type="signal peptide" evidence="1">
    <location>
        <begin position="1"/>
        <end position="20"/>
    </location>
</feature>
<evidence type="ECO:0000256" key="1">
    <source>
        <dbReference type="SAM" id="SignalP"/>
    </source>
</evidence>
<protein>
    <submittedName>
        <fullName evidence="2">Uncharacterized protein</fullName>
    </submittedName>
</protein>
<dbReference type="EMBL" id="FPIZ01000036">
    <property type="protein sequence ID" value="SFW88388.1"/>
    <property type="molecule type" value="Genomic_DNA"/>
</dbReference>
<dbReference type="STRING" id="1004.SAMN05661012_06239"/>
<dbReference type="AlphaFoldDB" id="A0A1K1SVY3"/>
<evidence type="ECO:0000313" key="3">
    <source>
        <dbReference type="EMBL" id="WQG86797.1"/>
    </source>
</evidence>
<dbReference type="OrthoDB" id="763908at2"/>
<evidence type="ECO:0000313" key="5">
    <source>
        <dbReference type="Proteomes" id="UP001326715"/>
    </source>
</evidence>
<keyword evidence="5" id="KW-1185">Reference proteome</keyword>
<accession>A0A1K1SVY3</accession>
<sequence>MKHSFLCLAFLLLTATCVFSQTTKDSTWIEQFKIFRDGIYHHDKETVKQFFDFPIKGDYCWSYARMNIANDDKATDNALQKLEKNISPLTEKLFDLYFDQIFSKEFISSLIKIKTKELFQKREIETPELSADKVYAYKIIAKFETESKILTLNFLIYPKIKSTEYNTPLKTDSKFKWKNILNLQYEQGKKKVQCSV</sequence>
<dbReference type="Proteomes" id="UP001326715">
    <property type="component" value="Chromosome"/>
</dbReference>
<dbReference type="EMBL" id="CP140154">
    <property type="protein sequence ID" value="WQG86797.1"/>
    <property type="molecule type" value="Genomic_DNA"/>
</dbReference>
<dbReference type="Proteomes" id="UP000183788">
    <property type="component" value="Unassembled WGS sequence"/>
</dbReference>
<keyword evidence="1" id="KW-0732">Signal</keyword>
<feature type="chain" id="PRO_5012634179" evidence="1">
    <location>
        <begin position="21"/>
        <end position="196"/>
    </location>
</feature>
<evidence type="ECO:0000313" key="4">
    <source>
        <dbReference type="Proteomes" id="UP000183788"/>
    </source>
</evidence>
<reference evidence="2 4" key="1">
    <citation type="submission" date="2016-11" db="EMBL/GenBank/DDBJ databases">
        <authorList>
            <person name="Jaros S."/>
            <person name="Januszkiewicz K."/>
            <person name="Wedrychowicz H."/>
        </authorList>
    </citation>
    <scope>NUCLEOTIDE SEQUENCE [LARGE SCALE GENOMIC DNA]</scope>
    <source>
        <strain evidence="2 4">DSM 784</strain>
    </source>
</reference>
<proteinExistence type="predicted"/>
<dbReference type="RefSeq" id="WP_072365974.1">
    <property type="nucleotide sequence ID" value="NZ_CP139972.1"/>
</dbReference>